<name>S9RH42_9RHOB</name>
<dbReference type="Proteomes" id="UP000015351">
    <property type="component" value="Unassembled WGS sequence"/>
</dbReference>
<proteinExistence type="predicted"/>
<dbReference type="AlphaFoldDB" id="S9RH42"/>
<gene>
    <name evidence="1" type="ORF">thalar_03133</name>
</gene>
<reference evidence="2" key="1">
    <citation type="journal article" date="2013" name="Stand. Genomic Sci.">
        <title>Genome sequence of the Litoreibacter arenae type strain (DSM 19593(T)), a member of the Roseobacter clade isolated from sea sand.</title>
        <authorList>
            <person name="Riedel T."/>
            <person name="Fiebig A."/>
            <person name="Petersen J."/>
            <person name="Gronow S."/>
            <person name="Kyrpides N.C."/>
            <person name="Goker M."/>
            <person name="Klenk H.P."/>
        </authorList>
    </citation>
    <scope>NUCLEOTIDE SEQUENCE [LARGE SCALE GENOMIC DNA]</scope>
    <source>
        <strain evidence="2">DSM 19593</strain>
    </source>
</reference>
<organism evidence="1 2">
    <name type="scientific">Litoreibacter arenae DSM 19593</name>
    <dbReference type="NCBI Taxonomy" id="1123360"/>
    <lineage>
        <taxon>Bacteria</taxon>
        <taxon>Pseudomonadati</taxon>
        <taxon>Pseudomonadota</taxon>
        <taxon>Alphaproteobacteria</taxon>
        <taxon>Rhodobacterales</taxon>
        <taxon>Roseobacteraceae</taxon>
        <taxon>Litoreibacter</taxon>
    </lineage>
</organism>
<evidence type="ECO:0000313" key="2">
    <source>
        <dbReference type="Proteomes" id="UP000015351"/>
    </source>
</evidence>
<evidence type="ECO:0000313" key="1">
    <source>
        <dbReference type="EMBL" id="EPX77410.1"/>
    </source>
</evidence>
<sequence>MCVSFVPNTQASAENCAKIHAARQHSAPFGCVRRCRASSFPAVLSLDVPRLSG</sequence>
<comment type="caution">
    <text evidence="1">The sequence shown here is derived from an EMBL/GenBank/DDBJ whole genome shotgun (WGS) entry which is preliminary data.</text>
</comment>
<dbReference type="STRING" id="1123360.thalar_03133"/>
<protein>
    <submittedName>
        <fullName evidence="1">Uncharacterized protein</fullName>
    </submittedName>
</protein>
<dbReference type="EMBL" id="AONI01000015">
    <property type="protein sequence ID" value="EPX77410.1"/>
    <property type="molecule type" value="Genomic_DNA"/>
</dbReference>
<accession>S9RH42</accession>
<dbReference type="HOGENOM" id="CLU_3063132_0_0_5"/>
<keyword evidence="2" id="KW-1185">Reference proteome</keyword>